<dbReference type="EMBL" id="OZ019901">
    <property type="protein sequence ID" value="CAK9237572.1"/>
    <property type="molecule type" value="Genomic_DNA"/>
</dbReference>
<feature type="domain" description="INTS8 TPR repeats" evidence="6">
    <location>
        <begin position="953"/>
        <end position="1113"/>
    </location>
</feature>
<keyword evidence="8" id="KW-1185">Reference proteome</keyword>
<dbReference type="InterPro" id="IPR057980">
    <property type="entry name" value="TPR_INTS8"/>
</dbReference>
<reference evidence="7" key="1">
    <citation type="submission" date="2024-02" db="EMBL/GenBank/DDBJ databases">
        <authorList>
            <consortium name="ELIXIR-Norway"/>
            <consortium name="Elixir Norway"/>
        </authorList>
    </citation>
    <scope>NUCLEOTIDE SEQUENCE</scope>
</reference>
<keyword evidence="5" id="KW-0539">Nucleus</keyword>
<dbReference type="PANTHER" id="PTHR13350">
    <property type="entry name" value="INTEGRATOR COMPLEX SUBUNIT 8"/>
    <property type="match status" value="1"/>
</dbReference>
<evidence type="ECO:0000256" key="1">
    <source>
        <dbReference type="ARBA" id="ARBA00004123"/>
    </source>
</evidence>
<gene>
    <name evidence="7" type="ORF">CSSPTR1EN2_LOCUS23770</name>
</gene>
<comment type="similarity">
    <text evidence="3">Belongs to the Integrator subunit 8 family.</text>
</comment>
<evidence type="ECO:0000256" key="5">
    <source>
        <dbReference type="ARBA" id="ARBA00023242"/>
    </source>
</evidence>
<proteinExistence type="inferred from homology"/>
<sequence length="1120" mass="123394">MALAERDRGPRGDAGAASSLWIDFLLLPEKLEEHLQALAAGVVAAPTPPDLITVFLEQALMNYKSCTQSSAVGNNVKDTLPLAVNRKVGRTAALLCERAARVAVAADLSLFEIESLVVSQQHQFMLLKALVKHDKSRSLIHGCNFHRWLIRNVLQSHSLASAAPNVVFPGAHSGLWALGEDLPDLLTTLENGVGYSLSGGKSNQGITRDALAEEERLSVEFLEGVIMDESNNATTLQGCQVLLDVGELHFMRGRIRRAHELFTKCSELLADNSAPESSLVPLERLGGFIIACQMLLGIPSNLKSGDESSQSLPNFGDNEYPLASLYPLPPAQRAIIACEQSRCYARQDAQVSSVNRPACYKSITLDTSTKRMRIIPVEEEIQESQQMDGIRFASTQSSFQVPAVVNDTLDGYILWGYRLALEKDPQIVISLQCLLVACNIVRHIIEGCSIESCLGMSNTFQNYREGVEFLMLLMAAVKEGFDREGLSLDSATSITVNSNDNVHMQPLGFTKHNLKRKLEEEACFVNNEALVSHICDSALYICCILEKPWCWDAALKHRLISHTEIPIIAAELSSPPTTSFYRKWEEISGRSAFRSIFKIGQFAAKETHSEVVNISVDVAAILRCQAFHALSSRRQSTLAKRLYKLAFATDSKERDSSVMLWLLEHANPAWQQQGVVGIKSLSGRKKLERSDCDVPRNFGLLKYTLLYLVEKELWDDLAELCQWGTSLLKDLSGMEEKSRERKGFNEGAGNKGKGTSGHIRHKRFAQTLKVAKTLGDLIQLCTSLQTATGFNHFNKDAAVMGSTVWQLFEDFMCMLVGVDAESQSQRVDDVTEPHGIQSGSAVPGARTVPLIPHVTNSRVLTSLASLMAGWLHRCHAVGRTTWPLAVERYGVLAGVTAGASLPPPVGSLPHAASVYRPVPPRVPPEFGRDLFGVLLEGIVQVPGVLEEDKEKGYRWLQGLADLAFEEEAYVKALKLYLQAGAIRSAHYCDRSSSMPRDVFTPWVIRRMVAACRALGASLQAAILCQSLPQPDHESAFHILQENPLVVARDAAAYFDCVWEVPLLELLLYIHAKSGDEEQVTALIALLQQPALNVHNPPSIRIAHVGSLEQRFLQRFAGELL</sequence>
<keyword evidence="4" id="KW-0158">Chromosome</keyword>
<comment type="subcellular location">
    <subcellularLocation>
        <location evidence="2">Chromosome</location>
    </subcellularLocation>
    <subcellularLocation>
        <location evidence="1">Nucleus</location>
    </subcellularLocation>
</comment>
<evidence type="ECO:0000313" key="8">
    <source>
        <dbReference type="Proteomes" id="UP001497512"/>
    </source>
</evidence>
<evidence type="ECO:0000256" key="3">
    <source>
        <dbReference type="ARBA" id="ARBA00007147"/>
    </source>
</evidence>
<name>A0ABP0V4Q1_9BRYO</name>
<dbReference type="PANTHER" id="PTHR13350:SF1">
    <property type="entry name" value="INTEGRATOR COMPLEX SUBUNIT 8"/>
    <property type="match status" value="1"/>
</dbReference>
<evidence type="ECO:0000259" key="6">
    <source>
        <dbReference type="Pfam" id="PF25756"/>
    </source>
</evidence>
<protein>
    <recommendedName>
        <fullName evidence="6">INTS8 TPR repeats domain-containing protein</fullName>
    </recommendedName>
</protein>
<dbReference type="Proteomes" id="UP001497512">
    <property type="component" value="Chromosome 9"/>
</dbReference>
<dbReference type="InterPro" id="IPR038751">
    <property type="entry name" value="INTS8"/>
</dbReference>
<evidence type="ECO:0000313" key="7">
    <source>
        <dbReference type="EMBL" id="CAK9237572.1"/>
    </source>
</evidence>
<evidence type="ECO:0000256" key="4">
    <source>
        <dbReference type="ARBA" id="ARBA00022454"/>
    </source>
</evidence>
<organism evidence="7 8">
    <name type="scientific">Sphagnum troendelagicum</name>
    <dbReference type="NCBI Taxonomy" id="128251"/>
    <lineage>
        <taxon>Eukaryota</taxon>
        <taxon>Viridiplantae</taxon>
        <taxon>Streptophyta</taxon>
        <taxon>Embryophyta</taxon>
        <taxon>Bryophyta</taxon>
        <taxon>Sphagnophytina</taxon>
        <taxon>Sphagnopsida</taxon>
        <taxon>Sphagnales</taxon>
        <taxon>Sphagnaceae</taxon>
        <taxon>Sphagnum</taxon>
    </lineage>
</organism>
<dbReference type="Pfam" id="PF25756">
    <property type="entry name" value="TPR_INTS8"/>
    <property type="match status" value="1"/>
</dbReference>
<evidence type="ECO:0000256" key="2">
    <source>
        <dbReference type="ARBA" id="ARBA00004286"/>
    </source>
</evidence>
<accession>A0ABP0V4Q1</accession>